<dbReference type="OrthoDB" id="9764327at2"/>
<dbReference type="PANTHER" id="PTHR30009:SF20">
    <property type="entry name" value="PTS SYSTEM GLUCOSE-SPECIFIC EIICB COMPONENT-RELATED"/>
    <property type="match status" value="1"/>
</dbReference>
<feature type="domain" description="PTS EIIC type-1" evidence="14">
    <location>
        <begin position="6"/>
        <end position="424"/>
    </location>
</feature>
<dbReference type="InterPro" id="IPR013013">
    <property type="entry name" value="PTS_EIIC_1"/>
</dbReference>
<feature type="transmembrane region" description="Helical" evidence="12">
    <location>
        <begin position="288"/>
        <end position="307"/>
    </location>
</feature>
<evidence type="ECO:0000313" key="18">
    <source>
        <dbReference type="Proteomes" id="UP000270190"/>
    </source>
</evidence>
<dbReference type="InterPro" id="IPR018113">
    <property type="entry name" value="PTrfase_EIIB_Cys"/>
</dbReference>
<evidence type="ECO:0000313" key="16">
    <source>
        <dbReference type="EMBL" id="SPP28299.1"/>
    </source>
</evidence>
<dbReference type="EMBL" id="OUNC01000012">
    <property type="protein sequence ID" value="SPP28299.1"/>
    <property type="molecule type" value="Genomic_DNA"/>
</dbReference>
<reference evidence="15 17" key="1">
    <citation type="submission" date="2017-09" db="EMBL/GenBank/DDBJ databases">
        <title>Complete Genome Sequences of Two Strains of the Meat Spoilage Bacterium Brochothrix thermosphacta Isolated from Ground Chicken.</title>
        <authorList>
            <person name="Paoli G.C."/>
            <person name="Wijey C."/>
            <person name="Chen C.-Y."/>
            <person name="Nguyen L."/>
            <person name="Yan X."/>
            <person name="Irwin P.L."/>
        </authorList>
    </citation>
    <scope>NUCLEOTIDE SEQUENCE [LARGE SCALE GENOMIC DNA]</scope>
    <source>
        <strain evidence="15 17">BI</strain>
    </source>
</reference>
<evidence type="ECO:0000313" key="15">
    <source>
        <dbReference type="EMBL" id="ATF25018.1"/>
    </source>
</evidence>
<dbReference type="PROSITE" id="PS01035">
    <property type="entry name" value="PTS_EIIB_TYPE_1_CYS"/>
    <property type="match status" value="1"/>
</dbReference>
<dbReference type="InterPro" id="IPR003352">
    <property type="entry name" value="PTS_EIIC"/>
</dbReference>
<dbReference type="InterPro" id="IPR050429">
    <property type="entry name" value="PTS_Glucose_EIICBA"/>
</dbReference>
<evidence type="ECO:0000256" key="12">
    <source>
        <dbReference type="SAM" id="Phobius"/>
    </source>
</evidence>
<dbReference type="InterPro" id="IPR001996">
    <property type="entry name" value="PTS_IIB_1"/>
</dbReference>
<protein>
    <submittedName>
        <fullName evidence="16">Fused maltose and glucose-specific PTS enzymes: IIB and IIC components</fullName>
    </submittedName>
    <submittedName>
        <fullName evidence="15">PTS maltose transporter subunit IICB</fullName>
    </submittedName>
</protein>
<dbReference type="KEGG" id="bths:CNY62_00730"/>
<evidence type="ECO:0000256" key="8">
    <source>
        <dbReference type="ARBA" id="ARBA00022777"/>
    </source>
</evidence>
<evidence type="ECO:0000256" key="5">
    <source>
        <dbReference type="ARBA" id="ARBA00022679"/>
    </source>
</evidence>
<proteinExistence type="predicted"/>
<evidence type="ECO:0000256" key="7">
    <source>
        <dbReference type="ARBA" id="ARBA00022692"/>
    </source>
</evidence>
<dbReference type="Proteomes" id="UP000270190">
    <property type="component" value="Unassembled WGS sequence"/>
</dbReference>
<reference evidence="16" key="3">
    <citation type="submission" date="2018-04" db="EMBL/GenBank/DDBJ databases">
        <authorList>
            <person name="Go L.Y."/>
            <person name="Mitchell J.A."/>
        </authorList>
    </citation>
    <scope>NUCLEOTIDE SEQUENCE</scope>
    <source>
        <strain evidence="16">BSAS1 3</strain>
    </source>
</reference>
<evidence type="ECO:0000256" key="4">
    <source>
        <dbReference type="ARBA" id="ARBA00022597"/>
    </source>
</evidence>
<feature type="transmembrane region" description="Helical" evidence="12">
    <location>
        <begin position="59"/>
        <end position="81"/>
    </location>
</feature>
<evidence type="ECO:0000256" key="9">
    <source>
        <dbReference type="ARBA" id="ARBA00022989"/>
    </source>
</evidence>
<evidence type="ECO:0000256" key="11">
    <source>
        <dbReference type="PROSITE-ProRule" id="PRU00421"/>
    </source>
</evidence>
<name>A0A1D2K2Y4_BROTH</name>
<keyword evidence="7 12" id="KW-0812">Transmembrane</keyword>
<comment type="subcellular location">
    <subcellularLocation>
        <location evidence="1">Cell membrane</location>
        <topology evidence="1">Multi-pass membrane protein</topology>
    </subcellularLocation>
</comment>
<keyword evidence="8" id="KW-0418">Kinase</keyword>
<evidence type="ECO:0000256" key="2">
    <source>
        <dbReference type="ARBA" id="ARBA00022448"/>
    </source>
</evidence>
<evidence type="ECO:0000259" key="13">
    <source>
        <dbReference type="PROSITE" id="PS51098"/>
    </source>
</evidence>
<keyword evidence="3" id="KW-1003">Cell membrane</keyword>
<feature type="transmembrane region" description="Helical" evidence="12">
    <location>
        <begin position="133"/>
        <end position="156"/>
    </location>
</feature>
<dbReference type="Gene3D" id="3.30.1360.60">
    <property type="entry name" value="Glucose permease domain IIB"/>
    <property type="match status" value="1"/>
</dbReference>
<dbReference type="GO" id="GO:0008982">
    <property type="term" value="F:protein-N(PI)-phosphohistidine-sugar phosphotransferase activity"/>
    <property type="evidence" value="ECO:0007669"/>
    <property type="project" value="InterPro"/>
</dbReference>
<feature type="transmembrane region" description="Helical" evidence="12">
    <location>
        <begin position="93"/>
        <end position="113"/>
    </location>
</feature>
<evidence type="ECO:0000256" key="3">
    <source>
        <dbReference type="ARBA" id="ARBA00022475"/>
    </source>
</evidence>
<dbReference type="RefSeq" id="WP_036027584.1">
    <property type="nucleotide sequence ID" value="NZ_CBCPHX010000008.1"/>
</dbReference>
<dbReference type="STRING" id="2756.BFR44_02615"/>
<dbReference type="PROSITE" id="PS51103">
    <property type="entry name" value="PTS_EIIC_TYPE_1"/>
    <property type="match status" value="1"/>
</dbReference>
<accession>A0A1D2K2Y4</accession>
<sequence>MKKKKFSFGEFFQGLGKTFMLPVALLAFMGLMLGIGSSFSSPSTIDKFPFLDHTFLQVIFRFMSTIGGFAFTYLPLLFAMAIPLGLARYEKGVAAFSGLVGYIIMNLSINFYLTETNTLAKLDNMREAGQGMVLGIQTIEMGVLGGIIVGIIVYLLHKRFYTIQLPDAFAFFGGPRFIPIITSLVLGIVGILIPMIWPLFAMGIQAIGDLIQKAGIFGPFLFGSGERLLLPFGLHHILVAMIRFTEAGGTEVVNGNTISGALNIFYAQLQGGGPISPSATAFLSQGKMPTFMFGLPAAALAMYHVALPSRRSKVKGLLISGVLATFVTGITEPIEFLFLFIAPLLYLFHVIMTGLGFMVMSLLGVVIGNTDGGVLDFLIFGLMQGTYTKWYLVLIVGVIWFVIYYLVFRWAIKKFNIKTPGREEVIEDDVERSAEEMTHGKKGRYDAARILAALGGKENIADLDNCVTRLRLVVNDMSLVNDAELKACGALGVMKLDATTLQVVIGSQVATVKNEIERIMEGDHNE</sequence>
<dbReference type="InterPro" id="IPR011301">
    <property type="entry name" value="PTS_Mal/Glc-sp_IIBC_component"/>
</dbReference>
<evidence type="ECO:0000256" key="1">
    <source>
        <dbReference type="ARBA" id="ARBA00004651"/>
    </source>
</evidence>
<keyword evidence="5" id="KW-0808">Transferase</keyword>
<dbReference type="Pfam" id="PF00367">
    <property type="entry name" value="PTS_EIIB"/>
    <property type="match status" value="1"/>
</dbReference>
<dbReference type="Pfam" id="PF02378">
    <property type="entry name" value="PTS_EIIC"/>
    <property type="match status" value="1"/>
</dbReference>
<keyword evidence="17" id="KW-1185">Reference proteome</keyword>
<keyword evidence="6" id="KW-0598">Phosphotransferase system</keyword>
<dbReference type="SUPFAM" id="SSF55604">
    <property type="entry name" value="Glucose permease domain IIB"/>
    <property type="match status" value="1"/>
</dbReference>
<dbReference type="PROSITE" id="PS51098">
    <property type="entry name" value="PTS_EIIB_TYPE_1"/>
    <property type="match status" value="1"/>
</dbReference>
<evidence type="ECO:0000313" key="17">
    <source>
        <dbReference type="Proteomes" id="UP000243591"/>
    </source>
</evidence>
<dbReference type="AlphaFoldDB" id="A0A1D2K2Y4"/>
<feature type="transmembrane region" description="Helical" evidence="12">
    <location>
        <begin position="177"/>
        <end position="200"/>
    </location>
</feature>
<keyword evidence="9 12" id="KW-1133">Transmembrane helix</keyword>
<feature type="transmembrane region" description="Helical" evidence="12">
    <location>
        <begin position="390"/>
        <end position="412"/>
    </location>
</feature>
<keyword evidence="10 12" id="KW-0472">Membrane</keyword>
<evidence type="ECO:0000256" key="6">
    <source>
        <dbReference type="ARBA" id="ARBA00022683"/>
    </source>
</evidence>
<dbReference type="EMBL" id="CP023483">
    <property type="protein sequence ID" value="ATF25018.1"/>
    <property type="molecule type" value="Genomic_DNA"/>
</dbReference>
<dbReference type="NCBIfam" id="TIGR00826">
    <property type="entry name" value="EIIB_glc"/>
    <property type="match status" value="1"/>
</dbReference>
<dbReference type="GO" id="GO:0090564">
    <property type="term" value="F:protein-phosphocysteine-glucose phosphotransferase system transporter activity"/>
    <property type="evidence" value="ECO:0007669"/>
    <property type="project" value="TreeGrafter"/>
</dbReference>
<feature type="transmembrane region" description="Helical" evidence="12">
    <location>
        <begin position="21"/>
        <end position="39"/>
    </location>
</feature>
<evidence type="ECO:0000256" key="10">
    <source>
        <dbReference type="ARBA" id="ARBA00023136"/>
    </source>
</evidence>
<organism evidence="15 17">
    <name type="scientific">Brochothrix thermosphacta</name>
    <name type="common">Microbacterium thermosphactum</name>
    <dbReference type="NCBI Taxonomy" id="2756"/>
    <lineage>
        <taxon>Bacteria</taxon>
        <taxon>Bacillati</taxon>
        <taxon>Bacillota</taxon>
        <taxon>Bacilli</taxon>
        <taxon>Bacillales</taxon>
        <taxon>Listeriaceae</taxon>
        <taxon>Brochothrix</taxon>
    </lineage>
</organism>
<dbReference type="NCBIfam" id="NF007509">
    <property type="entry name" value="PRK10110.1"/>
    <property type="match status" value="1"/>
</dbReference>
<evidence type="ECO:0000259" key="14">
    <source>
        <dbReference type="PROSITE" id="PS51103"/>
    </source>
</evidence>
<dbReference type="FunFam" id="3.30.1360.60:FF:000001">
    <property type="entry name" value="PTS system glucose-specific IIBC component PtsG"/>
    <property type="match status" value="1"/>
</dbReference>
<dbReference type="GO" id="GO:0005886">
    <property type="term" value="C:plasma membrane"/>
    <property type="evidence" value="ECO:0007669"/>
    <property type="project" value="UniProtKB-SubCell"/>
</dbReference>
<dbReference type="GO" id="GO:1904659">
    <property type="term" value="P:D-glucose transmembrane transport"/>
    <property type="evidence" value="ECO:0007669"/>
    <property type="project" value="TreeGrafter"/>
</dbReference>
<feature type="active site" description="Phosphocysteine intermediate; for EIIB activity" evidence="11">
    <location>
        <position position="466"/>
    </location>
</feature>
<dbReference type="PANTHER" id="PTHR30009">
    <property type="entry name" value="CYTOCHROME C-TYPE SYNTHESIS PROTEIN AND PTS TRANSMEMBRANE COMPONENT"/>
    <property type="match status" value="1"/>
</dbReference>
<keyword evidence="4" id="KW-0762">Sugar transport</keyword>
<dbReference type="GO" id="GO:0016301">
    <property type="term" value="F:kinase activity"/>
    <property type="evidence" value="ECO:0007669"/>
    <property type="project" value="UniProtKB-KW"/>
</dbReference>
<dbReference type="NCBIfam" id="TIGR02004">
    <property type="entry name" value="PTS-IIBC-malX"/>
    <property type="match status" value="1"/>
</dbReference>
<gene>
    <name evidence="16" type="primary">malX</name>
    <name evidence="16" type="ORF">BTBSAS_20169</name>
    <name evidence="15" type="ORF">CNY62_00730</name>
</gene>
<dbReference type="GO" id="GO:0009401">
    <property type="term" value="P:phosphoenolpyruvate-dependent sugar phosphotransferase system"/>
    <property type="evidence" value="ECO:0007669"/>
    <property type="project" value="UniProtKB-KW"/>
</dbReference>
<dbReference type="CDD" id="cd00212">
    <property type="entry name" value="PTS_IIB_glc"/>
    <property type="match status" value="1"/>
</dbReference>
<keyword evidence="2" id="KW-0813">Transport</keyword>
<feature type="domain" description="PTS EIIB type-1" evidence="13">
    <location>
        <begin position="444"/>
        <end position="526"/>
    </location>
</feature>
<reference evidence="18" key="2">
    <citation type="submission" date="2018-04" db="EMBL/GenBank/DDBJ databases">
        <authorList>
            <person name="Illikoud N."/>
        </authorList>
    </citation>
    <scope>NUCLEOTIDE SEQUENCE [LARGE SCALE GENOMIC DNA]</scope>
</reference>
<dbReference type="InterPro" id="IPR036878">
    <property type="entry name" value="Glu_permease_IIB"/>
</dbReference>
<dbReference type="Proteomes" id="UP000243591">
    <property type="component" value="Chromosome"/>
</dbReference>